<evidence type="ECO:0000256" key="6">
    <source>
        <dbReference type="ARBA" id="ARBA00038076"/>
    </source>
</evidence>
<evidence type="ECO:0000256" key="3">
    <source>
        <dbReference type="ARBA" id="ARBA00022692"/>
    </source>
</evidence>
<dbReference type="InterPro" id="IPR050250">
    <property type="entry name" value="Macrolide_Exporter_MacB"/>
</dbReference>
<proteinExistence type="inferred from homology"/>
<comment type="caution">
    <text evidence="10">The sequence shown here is derived from an EMBL/GenBank/DDBJ whole genome shotgun (WGS) entry which is preliminary data.</text>
</comment>
<evidence type="ECO:0000256" key="7">
    <source>
        <dbReference type="SAM" id="Phobius"/>
    </source>
</evidence>
<dbReference type="Pfam" id="PF12704">
    <property type="entry name" value="MacB_PCD"/>
    <property type="match status" value="1"/>
</dbReference>
<dbReference type="Pfam" id="PF02687">
    <property type="entry name" value="FtsX"/>
    <property type="match status" value="1"/>
</dbReference>
<accession>A0ABT7QPN7</accession>
<dbReference type="PANTHER" id="PTHR30572">
    <property type="entry name" value="MEMBRANE COMPONENT OF TRANSPORTER-RELATED"/>
    <property type="match status" value="1"/>
</dbReference>
<organism evidence="10 11">
    <name type="scientific">Sulfurovum xiamenensis</name>
    <dbReference type="NCBI Taxonomy" id="3019066"/>
    <lineage>
        <taxon>Bacteria</taxon>
        <taxon>Pseudomonadati</taxon>
        <taxon>Campylobacterota</taxon>
        <taxon>Epsilonproteobacteria</taxon>
        <taxon>Campylobacterales</taxon>
        <taxon>Sulfurovaceae</taxon>
        <taxon>Sulfurovum</taxon>
    </lineage>
</organism>
<dbReference type="InterPro" id="IPR025857">
    <property type="entry name" value="MacB_PCD"/>
</dbReference>
<evidence type="ECO:0000256" key="4">
    <source>
        <dbReference type="ARBA" id="ARBA00022989"/>
    </source>
</evidence>
<evidence type="ECO:0000259" key="9">
    <source>
        <dbReference type="Pfam" id="PF12704"/>
    </source>
</evidence>
<comment type="subcellular location">
    <subcellularLocation>
        <location evidence="1">Cell membrane</location>
        <topology evidence="1">Multi-pass membrane protein</topology>
    </subcellularLocation>
</comment>
<keyword evidence="2" id="KW-1003">Cell membrane</keyword>
<protein>
    <submittedName>
        <fullName evidence="10">ABC transporter permease</fullName>
    </submittedName>
</protein>
<dbReference type="EMBL" id="JAQIBC010000001">
    <property type="protein sequence ID" value="MDM5262955.1"/>
    <property type="molecule type" value="Genomic_DNA"/>
</dbReference>
<dbReference type="Proteomes" id="UP001169066">
    <property type="component" value="Unassembled WGS sequence"/>
</dbReference>
<comment type="similarity">
    <text evidence="6">Belongs to the ABC-4 integral membrane protein family.</text>
</comment>
<evidence type="ECO:0000256" key="5">
    <source>
        <dbReference type="ARBA" id="ARBA00023136"/>
    </source>
</evidence>
<keyword evidence="11" id="KW-1185">Reference proteome</keyword>
<gene>
    <name evidence="10" type="ORF">PF327_01965</name>
</gene>
<feature type="transmembrane region" description="Helical" evidence="7">
    <location>
        <begin position="279"/>
        <end position="304"/>
    </location>
</feature>
<evidence type="ECO:0000259" key="8">
    <source>
        <dbReference type="Pfam" id="PF02687"/>
    </source>
</evidence>
<name>A0ABT7QPN7_9BACT</name>
<evidence type="ECO:0000256" key="1">
    <source>
        <dbReference type="ARBA" id="ARBA00004651"/>
    </source>
</evidence>
<reference evidence="10" key="1">
    <citation type="submission" date="2023-01" db="EMBL/GenBank/DDBJ databases">
        <title>Sulfurovum sp. XTW-4 genome assembly.</title>
        <authorList>
            <person name="Wang J."/>
        </authorList>
    </citation>
    <scope>NUCLEOTIDE SEQUENCE</scope>
    <source>
        <strain evidence="10">XTW-4</strain>
    </source>
</reference>
<feature type="transmembrane region" description="Helical" evidence="7">
    <location>
        <begin position="367"/>
        <end position="386"/>
    </location>
</feature>
<keyword evidence="5 7" id="KW-0472">Membrane</keyword>
<feature type="domain" description="ABC3 transporter permease C-terminal" evidence="8">
    <location>
        <begin position="283"/>
        <end position="396"/>
    </location>
</feature>
<evidence type="ECO:0000256" key="2">
    <source>
        <dbReference type="ARBA" id="ARBA00022475"/>
    </source>
</evidence>
<dbReference type="RefSeq" id="WP_289401105.1">
    <property type="nucleotide sequence ID" value="NZ_JAQIBC010000001.1"/>
</dbReference>
<keyword evidence="4 7" id="KW-1133">Transmembrane helix</keyword>
<dbReference type="InterPro" id="IPR003838">
    <property type="entry name" value="ABC3_permease_C"/>
</dbReference>
<feature type="transmembrane region" description="Helical" evidence="7">
    <location>
        <begin position="21"/>
        <end position="41"/>
    </location>
</feature>
<sequence length="403" mass="44199">MFRNAFLLALREIKRNLMRSLLTAVGIVIGIASVIAMVNIGQGASQSITQSVEKLGSNTLYIMPGQRRGPGSRGVIEKPFKKKDLEIIRSSIYALDAISPVENTSMTVIYREQNYRTSIRGVENEYLQIQNWKIKEGRGFEKNELRTGQKVCIMGQSIIKNLSATPESILGNKIRLKNFSCEVIGILEAKGANTFGQDQDDVVLLPFALFQRRIGGTDNLHLMMAAVKENVPLAEARIQIERVLREHRHIENPIDDDFQVRSMTALLDTISQVTTVLTVMLGAVAAISLIVGGIGIMNIMLVSVTERTREIGIRMAVGAMAKDILIQFLIESIVLSGLGGIVGILSGVLITFGVAQWLDIVLVIDPSITVIALVFSMLIGIIFGIIPARKAAAMNPIDALRYE</sequence>
<evidence type="ECO:0000313" key="10">
    <source>
        <dbReference type="EMBL" id="MDM5262955.1"/>
    </source>
</evidence>
<feature type="domain" description="MacB-like periplasmic core" evidence="9">
    <location>
        <begin position="20"/>
        <end position="242"/>
    </location>
</feature>
<evidence type="ECO:0000313" key="11">
    <source>
        <dbReference type="Proteomes" id="UP001169066"/>
    </source>
</evidence>
<feature type="transmembrane region" description="Helical" evidence="7">
    <location>
        <begin position="325"/>
        <end position="355"/>
    </location>
</feature>
<keyword evidence="3 7" id="KW-0812">Transmembrane</keyword>
<dbReference type="PANTHER" id="PTHR30572:SF4">
    <property type="entry name" value="ABC TRANSPORTER PERMEASE YTRF"/>
    <property type="match status" value="1"/>
</dbReference>